<dbReference type="SUPFAM" id="SSF158682">
    <property type="entry name" value="TerB-like"/>
    <property type="match status" value="1"/>
</dbReference>
<gene>
    <name evidence="2" type="ORF">JMJ55_07940</name>
</gene>
<dbReference type="RefSeq" id="WP_202824960.1">
    <property type="nucleotide sequence ID" value="NZ_JAEUXJ010000002.1"/>
</dbReference>
<name>A0ABS1V0L5_9PROT</name>
<dbReference type="Gene3D" id="1.10.3680.10">
    <property type="entry name" value="TerB-like"/>
    <property type="match status" value="1"/>
</dbReference>
<proteinExistence type="predicted"/>
<dbReference type="InterPro" id="IPR029024">
    <property type="entry name" value="TerB-like"/>
</dbReference>
<dbReference type="EMBL" id="JAEUXJ010000002">
    <property type="protein sequence ID" value="MBL6455249.1"/>
    <property type="molecule type" value="Genomic_DNA"/>
</dbReference>
<organism evidence="2 3">
    <name type="scientific">Belnapia mucosa</name>
    <dbReference type="NCBI Taxonomy" id="2804532"/>
    <lineage>
        <taxon>Bacteria</taxon>
        <taxon>Pseudomonadati</taxon>
        <taxon>Pseudomonadota</taxon>
        <taxon>Alphaproteobacteria</taxon>
        <taxon>Acetobacterales</taxon>
        <taxon>Roseomonadaceae</taxon>
        <taxon>Belnapia</taxon>
    </lineage>
</organism>
<accession>A0ABS1V0L5</accession>
<comment type="caution">
    <text evidence="2">The sequence shown here is derived from an EMBL/GenBank/DDBJ whole genome shotgun (WGS) entry which is preliminary data.</text>
</comment>
<keyword evidence="3" id="KW-1185">Reference proteome</keyword>
<dbReference type="CDD" id="cd07177">
    <property type="entry name" value="terB_like"/>
    <property type="match status" value="1"/>
</dbReference>
<protein>
    <submittedName>
        <fullName evidence="2">TerB family tellurite resistance protein</fullName>
    </submittedName>
</protein>
<dbReference type="Pfam" id="PF05099">
    <property type="entry name" value="TerB"/>
    <property type="match status" value="1"/>
</dbReference>
<reference evidence="2 3" key="1">
    <citation type="submission" date="2021-01" db="EMBL/GenBank/DDBJ databases">
        <title>Belnapia mucosa sp. nov. and Belnapia arida sp. nov., isolated from the Tabernas Desert (Almeria, Spain).</title>
        <authorList>
            <person name="Molina-Menor E."/>
            <person name="Vidal-Verdu A."/>
            <person name="Calonge A."/>
            <person name="Satari L."/>
            <person name="Pereto Magraner J."/>
            <person name="Porcar Miralles M."/>
        </authorList>
    </citation>
    <scope>NUCLEOTIDE SEQUENCE [LARGE SCALE GENOMIC DNA]</scope>
    <source>
        <strain evidence="2 3">T6</strain>
    </source>
</reference>
<dbReference type="Proteomes" id="UP000606490">
    <property type="component" value="Unassembled WGS sequence"/>
</dbReference>
<evidence type="ECO:0000313" key="3">
    <source>
        <dbReference type="Proteomes" id="UP000606490"/>
    </source>
</evidence>
<dbReference type="InterPro" id="IPR007791">
    <property type="entry name" value="DjlA_N"/>
</dbReference>
<evidence type="ECO:0000259" key="1">
    <source>
        <dbReference type="Pfam" id="PF05099"/>
    </source>
</evidence>
<sequence>MFNLFKSASTALELTPRTCLAVSLIYCMAADGEMDEEEIGHLIAALGRGTTRGQLDAALRYARATKPDQFLADATPRLRPEQRLCILLNMIDSAMSDGEAEQGEQELVRRFATAWGLSEEALAPHFRTLVAKNQRIVLDA</sequence>
<evidence type="ECO:0000313" key="2">
    <source>
        <dbReference type="EMBL" id="MBL6455249.1"/>
    </source>
</evidence>
<feature type="domain" description="Co-chaperone DjlA N-terminal" evidence="1">
    <location>
        <begin position="20"/>
        <end position="122"/>
    </location>
</feature>